<evidence type="ECO:0000313" key="2">
    <source>
        <dbReference type="EMBL" id="GHA44086.1"/>
    </source>
</evidence>
<organism evidence="2 3">
    <name type="scientific">Salinimicrobium marinum</name>
    <dbReference type="NCBI Taxonomy" id="680283"/>
    <lineage>
        <taxon>Bacteria</taxon>
        <taxon>Pseudomonadati</taxon>
        <taxon>Bacteroidota</taxon>
        <taxon>Flavobacteriia</taxon>
        <taxon>Flavobacteriales</taxon>
        <taxon>Flavobacteriaceae</taxon>
        <taxon>Salinimicrobium</taxon>
    </lineage>
</organism>
<feature type="transmembrane region" description="Helical" evidence="1">
    <location>
        <begin position="42"/>
        <end position="63"/>
    </location>
</feature>
<name>A0A918W1D7_9FLAO</name>
<reference evidence="2" key="1">
    <citation type="journal article" date="2014" name="Int. J. Syst. Evol. Microbiol.">
        <title>Complete genome sequence of Corynebacterium casei LMG S-19264T (=DSM 44701T), isolated from a smear-ripened cheese.</title>
        <authorList>
            <consortium name="US DOE Joint Genome Institute (JGI-PGF)"/>
            <person name="Walter F."/>
            <person name="Albersmeier A."/>
            <person name="Kalinowski J."/>
            <person name="Ruckert C."/>
        </authorList>
    </citation>
    <scope>NUCLEOTIDE SEQUENCE</scope>
    <source>
        <strain evidence="2">KCTC 12719</strain>
    </source>
</reference>
<evidence type="ECO:0000256" key="1">
    <source>
        <dbReference type="SAM" id="Phobius"/>
    </source>
</evidence>
<dbReference type="AlphaFoldDB" id="A0A918W1D7"/>
<accession>A0A918W1D7</accession>
<gene>
    <name evidence="2" type="ORF">GCM10007103_26630</name>
</gene>
<protein>
    <recommendedName>
        <fullName evidence="4">DUF3810 domain-containing protein</fullName>
    </recommendedName>
</protein>
<dbReference type="Proteomes" id="UP000610456">
    <property type="component" value="Unassembled WGS sequence"/>
</dbReference>
<dbReference type="InterPro" id="IPR024294">
    <property type="entry name" value="DUF3810"/>
</dbReference>
<keyword evidence="3" id="KW-1185">Reference proteome</keyword>
<sequence>MRAGLGFLPFSLGDFLYAILVILLLRWIIIRFRERFRKPVKWILEALATLSVLYACFNLFWGLNYYRPPLHQALEINHEYSTEELQRLTEILISRTNELHLSITQNDTVKVTVPHSKNEIFDLTVVGFEHLKKDFPELNYNKTSLKRSLYSVPLSYMGFNGYLNPLTNEGQVNTVIVPFKIPTTASHEVGHQLGFAAENEANFIACLATMNHPDVYFRYSGYTFALGYCMNELFRRDPEVAEILLDKVNPGVRKNYAEVREFWEAHKNPFEPLFMAFYNSFLEANYQKGGIKSYSYVVALLVNYFQDENQL</sequence>
<reference evidence="2" key="2">
    <citation type="submission" date="2020-09" db="EMBL/GenBank/DDBJ databases">
        <authorList>
            <person name="Sun Q."/>
            <person name="Kim S."/>
        </authorList>
    </citation>
    <scope>NUCLEOTIDE SEQUENCE</scope>
    <source>
        <strain evidence="2">KCTC 12719</strain>
    </source>
</reference>
<dbReference type="Pfam" id="PF12725">
    <property type="entry name" value="DUF3810"/>
    <property type="match status" value="1"/>
</dbReference>
<evidence type="ECO:0000313" key="3">
    <source>
        <dbReference type="Proteomes" id="UP000610456"/>
    </source>
</evidence>
<keyword evidence="1" id="KW-0472">Membrane</keyword>
<keyword evidence="1" id="KW-0812">Transmembrane</keyword>
<evidence type="ECO:0008006" key="4">
    <source>
        <dbReference type="Google" id="ProtNLM"/>
    </source>
</evidence>
<keyword evidence="1" id="KW-1133">Transmembrane helix</keyword>
<feature type="transmembrane region" description="Helical" evidence="1">
    <location>
        <begin position="6"/>
        <end position="30"/>
    </location>
</feature>
<proteinExistence type="predicted"/>
<comment type="caution">
    <text evidence="2">The sequence shown here is derived from an EMBL/GenBank/DDBJ whole genome shotgun (WGS) entry which is preliminary data.</text>
</comment>
<dbReference type="EMBL" id="BMXB01000012">
    <property type="protein sequence ID" value="GHA44086.1"/>
    <property type="molecule type" value="Genomic_DNA"/>
</dbReference>